<reference evidence="4 6" key="2">
    <citation type="journal article" date="2017" name="BMC Genomics">
        <title>Genomic analysis of methanogenic archaea reveals a shift towards energy conservation.</title>
        <authorList>
            <person name="Gilmore S.P."/>
            <person name="Henske J.K."/>
            <person name="Sexton J.A."/>
            <person name="Solomon K.V."/>
            <person name="Seppala S."/>
            <person name="Yoo J.I."/>
            <person name="Huyett L.M."/>
            <person name="Pressman A."/>
            <person name="Cogan J.Z."/>
            <person name="Kivenson V."/>
            <person name="Peng X."/>
            <person name="Tan Y."/>
            <person name="Valentine D.L."/>
            <person name="O'Malley M.A."/>
        </authorList>
    </citation>
    <scope>NUCLEOTIDE SEQUENCE [LARGE SCALE GENOMIC DNA]</scope>
    <source>
        <strain evidence="4 6">1R-7</strain>
    </source>
</reference>
<dbReference type="GO" id="GO:0010212">
    <property type="term" value="P:response to ionizing radiation"/>
    <property type="evidence" value="ECO:0007669"/>
    <property type="project" value="TreeGrafter"/>
</dbReference>
<dbReference type="InterPro" id="IPR013955">
    <property type="entry name" value="Rep_factor-A_C"/>
</dbReference>
<dbReference type="RefSeq" id="WP_095607836.1">
    <property type="nucleotide sequence ID" value="NZ_LMVN01000001.1"/>
</dbReference>
<evidence type="ECO:0000256" key="1">
    <source>
        <dbReference type="ARBA" id="ARBA00023125"/>
    </source>
</evidence>
<feature type="domain" description="OB" evidence="2">
    <location>
        <begin position="90"/>
        <end position="166"/>
    </location>
</feature>
<dbReference type="OrthoDB" id="6262at2157"/>
<dbReference type="PANTHER" id="PTHR13356:SF0">
    <property type="entry name" value="SOSS COMPLEX SUBUNIT B HOMOLOG"/>
    <property type="match status" value="1"/>
</dbReference>
<dbReference type="EMBL" id="LWMS01000020">
    <property type="protein sequence ID" value="PWL08270.1"/>
    <property type="molecule type" value="Genomic_DNA"/>
</dbReference>
<evidence type="ECO:0000313" key="6">
    <source>
        <dbReference type="Proteomes" id="UP000217528"/>
    </source>
</evidence>
<dbReference type="AlphaFoldDB" id="A0A2A2HFW1"/>
<evidence type="ECO:0000259" key="3">
    <source>
        <dbReference type="Pfam" id="PF08646"/>
    </source>
</evidence>
<feature type="domain" description="Replication factor A C-terminal" evidence="3">
    <location>
        <begin position="667"/>
        <end position="796"/>
    </location>
</feature>
<gene>
    <name evidence="4" type="ORF">ASJ82_03050</name>
    <name evidence="5" type="ORF">MSCUN_07060</name>
</gene>
<protein>
    <submittedName>
        <fullName evidence="5">Replication factor A</fullName>
    </submittedName>
</protein>
<keyword evidence="1" id="KW-0238">DNA-binding</keyword>
<dbReference type="InterPro" id="IPR012340">
    <property type="entry name" value="NA-bd_OB-fold"/>
</dbReference>
<accession>A0A2A2HFW1</accession>
<dbReference type="GO" id="GO:0003677">
    <property type="term" value="F:DNA binding"/>
    <property type="evidence" value="ECO:0007669"/>
    <property type="project" value="UniProtKB-KW"/>
</dbReference>
<evidence type="ECO:0000259" key="2">
    <source>
        <dbReference type="Pfam" id="PF01336"/>
    </source>
</evidence>
<evidence type="ECO:0000313" key="5">
    <source>
        <dbReference type="EMBL" id="PWL08270.1"/>
    </source>
</evidence>
<dbReference type="InterPro" id="IPR051231">
    <property type="entry name" value="SOSS-B"/>
</dbReference>
<dbReference type="EMBL" id="LMVN01000001">
    <property type="protein sequence ID" value="PAV08186.1"/>
    <property type="molecule type" value="Genomic_DNA"/>
</dbReference>
<sequence>MAESNEDEIIITEDEIKDAYQQVKEKVEYKQFKQRVELHLDTYKDSAFMSKDGILDMAIQEFEEGQNIQQTHTNQVEKISQLIEGNGNISIQGRLLAISNIKTFKTKAGKEGKVANLTVEDDTGKVRVVMWTDNMKYMNRIKEGDIIKVNNLEVQKGYTGDLEVVMRSNSSIQVLPEEAAPNAPKYEEKITKLGDIKEDGEYNIIARIIKIGTEREIPKDDKTLNLITLTLMDDTANMEFTLWNKDINLIDTLDLQENDTIKILKARAQYRYNQMGLTNSWNGRIVKGDYDLPEYKQEILKIGDAKPAEDVTILGIITRVYDPITFQRKDGTDGKVRSIEVADTTGKIRVTLWNKETEIAMDKGDIIKIEDANIEEDDYNDGVRLNTGWNASIKINPDIDTQTHDELKALINTTPTPIEDALDINQEEGRDIDVIGRILSIADIREFERFDGTTGQVRSLDIADDTGAIRTSLWDEKADINQSLGDAIKIENAKTRVGQSKMELSVGRSSRIITPSDEEVAKLPSYEQLAEERYHEKTLKELEDGETDVKVKVRIMDIGEINTFSRDDGTDGKVRSIYVADNTDQLQVSLWGNDTDLKFPEQAAIVIENPRIQLQGNDELRLTVASDTNLRQATQDEAQSIPTVHEIRNKLYPEKAIEDIDDDDRHIRIKANIQEIDGENILHPMCPYCHKGATRSENGFECNSCGQEIETPEYLMIIKTVLEDETGTISATFFRKEAEELISTTTDEVIEIFEKTGDESSLAAKIEDLIGHEVTIVADAQFNEYEEDVKLNVKKTEIVV</sequence>
<dbReference type="Proteomes" id="UP000217528">
    <property type="component" value="Unassembled WGS sequence"/>
</dbReference>
<evidence type="ECO:0000313" key="7">
    <source>
        <dbReference type="Proteomes" id="UP000246004"/>
    </source>
</evidence>
<dbReference type="Pfam" id="PF08646">
    <property type="entry name" value="Rep_fac-A_C"/>
    <property type="match status" value="1"/>
</dbReference>
<keyword evidence="6" id="KW-1185">Reference proteome</keyword>
<reference evidence="5 7" key="1">
    <citation type="submission" date="2016-04" db="EMBL/GenBank/DDBJ databases">
        <title>Genome sequence of Methanosphaera cuniculi DSM 4103.</title>
        <authorList>
            <person name="Poehlein A."/>
            <person name="Seedorf H."/>
            <person name="Daniel R."/>
        </authorList>
    </citation>
    <scope>NUCLEOTIDE SEQUENCE [LARGE SCALE GENOMIC DNA]</scope>
    <source>
        <strain evidence="5 7">DSM 4103</strain>
    </source>
</reference>
<dbReference type="GO" id="GO:0000724">
    <property type="term" value="P:double-strand break repair via homologous recombination"/>
    <property type="evidence" value="ECO:0007669"/>
    <property type="project" value="TreeGrafter"/>
</dbReference>
<comment type="caution">
    <text evidence="4">The sequence shown here is derived from an EMBL/GenBank/DDBJ whole genome shotgun (WGS) entry which is preliminary data.</text>
</comment>
<dbReference type="Proteomes" id="UP000246004">
    <property type="component" value="Unassembled WGS sequence"/>
</dbReference>
<dbReference type="PANTHER" id="PTHR13356">
    <property type="entry name" value="OB FOLD NUCLEIC ACID BINDING PROTEIN-RELATED"/>
    <property type="match status" value="1"/>
</dbReference>
<organism evidence="4 6">
    <name type="scientific">Methanosphaera cuniculi</name>
    <dbReference type="NCBI Taxonomy" id="1077256"/>
    <lineage>
        <taxon>Archaea</taxon>
        <taxon>Methanobacteriati</taxon>
        <taxon>Methanobacteriota</taxon>
        <taxon>Methanomada group</taxon>
        <taxon>Methanobacteria</taxon>
        <taxon>Methanobacteriales</taxon>
        <taxon>Methanobacteriaceae</taxon>
        <taxon>Methanosphaera</taxon>
    </lineage>
</organism>
<evidence type="ECO:0000313" key="4">
    <source>
        <dbReference type="EMBL" id="PAV08186.1"/>
    </source>
</evidence>
<dbReference type="SUPFAM" id="SSF50249">
    <property type="entry name" value="Nucleic acid-binding proteins"/>
    <property type="match status" value="6"/>
</dbReference>
<name>A0A2A2HFW1_9EURY</name>
<proteinExistence type="predicted"/>
<dbReference type="CDD" id="cd04491">
    <property type="entry name" value="SoSSB_OBF"/>
    <property type="match status" value="4"/>
</dbReference>
<dbReference type="InterPro" id="IPR004365">
    <property type="entry name" value="NA-bd_OB_tRNA"/>
</dbReference>
<dbReference type="Pfam" id="PF01336">
    <property type="entry name" value="tRNA_anti-codon"/>
    <property type="match status" value="1"/>
</dbReference>
<dbReference type="Gene3D" id="2.40.50.140">
    <property type="entry name" value="Nucleic acid-binding proteins"/>
    <property type="match status" value="6"/>
</dbReference>